<dbReference type="Gene3D" id="3.40.50.1820">
    <property type="entry name" value="alpha/beta hydrolase"/>
    <property type="match status" value="1"/>
</dbReference>
<feature type="transmembrane region" description="Helical" evidence="1">
    <location>
        <begin position="41"/>
        <end position="62"/>
    </location>
</feature>
<dbReference type="PANTHER" id="PTHR37471:SF1">
    <property type="entry name" value="AB HYDROLASE-1 DOMAIN-CONTAINING PROTEIN"/>
    <property type="match status" value="1"/>
</dbReference>
<name>A0A6A6ET51_9PEZI</name>
<feature type="transmembrane region" description="Helical" evidence="1">
    <location>
        <begin position="12"/>
        <end position="35"/>
    </location>
</feature>
<evidence type="ECO:0000313" key="3">
    <source>
        <dbReference type="Proteomes" id="UP000800200"/>
    </source>
</evidence>
<evidence type="ECO:0008006" key="4">
    <source>
        <dbReference type="Google" id="ProtNLM"/>
    </source>
</evidence>
<organism evidence="2 3">
    <name type="scientific">Zopfia rhizophila CBS 207.26</name>
    <dbReference type="NCBI Taxonomy" id="1314779"/>
    <lineage>
        <taxon>Eukaryota</taxon>
        <taxon>Fungi</taxon>
        <taxon>Dikarya</taxon>
        <taxon>Ascomycota</taxon>
        <taxon>Pezizomycotina</taxon>
        <taxon>Dothideomycetes</taxon>
        <taxon>Dothideomycetes incertae sedis</taxon>
        <taxon>Zopfiaceae</taxon>
        <taxon>Zopfia</taxon>
    </lineage>
</organism>
<sequence>MIGISTPEYVFIRASIISIRAIAPLSILYCGFCIIHPPHSIFSKVVLAWAAIESAFYFLLYLPRKRFLQRPARHPELLSYEDRQELFQRACKTIPNPEYYLSKWFLGAPLEEIKRENVKDFFRWAFLNTGDFDISDNEELEGYTDGVERLLGRKIEPGRGKAKCLRLTVDEVGMMHRPFVWYMIVGVVDTLTAAYLRYNSFTLYRTPMRHWLGVFPFRNCSLFTRRISPAPNISYWYRPHTSKTRLPILFIHGISIGLYSYAQFLAEITKEDALEADDGQTGIIALEIMPISFRLTQPTLDKAETCRQINAILKAHGWNKVVLATHSYGSVISTHLLQTPSTAPKLGPILLIDPVTFLLHLPDVAYNFTARKPRQANEHQLYYFASKDMMVAHTLSRHFFWSQNILWKEDIKSRDVTVSLGGRDLIVDTETVGRYLAGVDLKYEGVSWKGADWVGQGLDVLWFPTCDHAQAFERKAERKRLVDVVRAYSRGRDVEDLP</sequence>
<keyword evidence="1" id="KW-0812">Transmembrane</keyword>
<evidence type="ECO:0000256" key="1">
    <source>
        <dbReference type="SAM" id="Phobius"/>
    </source>
</evidence>
<dbReference type="InterPro" id="IPR029058">
    <property type="entry name" value="AB_hydrolase_fold"/>
</dbReference>
<dbReference type="OrthoDB" id="6431331at2759"/>
<gene>
    <name evidence="2" type="ORF">K469DRAFT_651358</name>
</gene>
<evidence type="ECO:0000313" key="2">
    <source>
        <dbReference type="EMBL" id="KAF2194162.1"/>
    </source>
</evidence>
<dbReference type="SUPFAM" id="SSF53474">
    <property type="entry name" value="alpha/beta-Hydrolases"/>
    <property type="match status" value="1"/>
</dbReference>
<dbReference type="Proteomes" id="UP000800200">
    <property type="component" value="Unassembled WGS sequence"/>
</dbReference>
<dbReference type="EMBL" id="ML994612">
    <property type="protein sequence ID" value="KAF2194162.1"/>
    <property type="molecule type" value="Genomic_DNA"/>
</dbReference>
<feature type="transmembrane region" description="Helical" evidence="1">
    <location>
        <begin position="179"/>
        <end position="198"/>
    </location>
</feature>
<keyword evidence="3" id="KW-1185">Reference proteome</keyword>
<dbReference type="PANTHER" id="PTHR37471">
    <property type="entry name" value="UNNAMED PRODUCT"/>
    <property type="match status" value="1"/>
</dbReference>
<dbReference type="AlphaFoldDB" id="A0A6A6ET51"/>
<proteinExistence type="predicted"/>
<reference evidence="2" key="1">
    <citation type="journal article" date="2020" name="Stud. Mycol.">
        <title>101 Dothideomycetes genomes: a test case for predicting lifestyles and emergence of pathogens.</title>
        <authorList>
            <person name="Haridas S."/>
            <person name="Albert R."/>
            <person name="Binder M."/>
            <person name="Bloem J."/>
            <person name="Labutti K."/>
            <person name="Salamov A."/>
            <person name="Andreopoulos B."/>
            <person name="Baker S."/>
            <person name="Barry K."/>
            <person name="Bills G."/>
            <person name="Bluhm B."/>
            <person name="Cannon C."/>
            <person name="Castanera R."/>
            <person name="Culley D."/>
            <person name="Daum C."/>
            <person name="Ezra D."/>
            <person name="Gonzalez J."/>
            <person name="Henrissat B."/>
            <person name="Kuo A."/>
            <person name="Liang C."/>
            <person name="Lipzen A."/>
            <person name="Lutzoni F."/>
            <person name="Magnuson J."/>
            <person name="Mondo S."/>
            <person name="Nolan M."/>
            <person name="Ohm R."/>
            <person name="Pangilinan J."/>
            <person name="Park H.-J."/>
            <person name="Ramirez L."/>
            <person name="Alfaro M."/>
            <person name="Sun H."/>
            <person name="Tritt A."/>
            <person name="Yoshinaga Y."/>
            <person name="Zwiers L.-H."/>
            <person name="Turgeon B."/>
            <person name="Goodwin S."/>
            <person name="Spatafora J."/>
            <person name="Crous P."/>
            <person name="Grigoriev I."/>
        </authorList>
    </citation>
    <scope>NUCLEOTIDE SEQUENCE</scope>
    <source>
        <strain evidence="2">CBS 207.26</strain>
    </source>
</reference>
<accession>A0A6A6ET51</accession>
<protein>
    <recommendedName>
        <fullName evidence="4">AB hydrolase-1 domain-containing protein</fullName>
    </recommendedName>
</protein>
<keyword evidence="1" id="KW-1133">Transmembrane helix</keyword>
<keyword evidence="1" id="KW-0472">Membrane</keyword>